<dbReference type="Proteomes" id="UP000008810">
    <property type="component" value="Chromosome 2"/>
</dbReference>
<evidence type="ECO:0000313" key="9">
    <source>
        <dbReference type="Proteomes" id="UP000008810"/>
    </source>
</evidence>
<dbReference type="EnsemblPlants" id="KQK11149">
    <property type="protein sequence ID" value="KQK11149"/>
    <property type="gene ID" value="BRADI_2g58415v3"/>
</dbReference>
<keyword evidence="4" id="KW-0804">Transcription</keyword>
<dbReference type="SUPFAM" id="SSF55455">
    <property type="entry name" value="SRF-like"/>
    <property type="match status" value="1"/>
</dbReference>
<evidence type="ECO:0000256" key="3">
    <source>
        <dbReference type="ARBA" id="ARBA00023125"/>
    </source>
</evidence>
<evidence type="ECO:0000259" key="6">
    <source>
        <dbReference type="PROSITE" id="PS50066"/>
    </source>
</evidence>
<protein>
    <recommendedName>
        <fullName evidence="6">MADS-box domain-containing protein</fullName>
    </recommendedName>
</protein>
<accession>A0A0Q3GL31</accession>
<dbReference type="GO" id="GO:0003677">
    <property type="term" value="F:DNA binding"/>
    <property type="evidence" value="ECO:0007669"/>
    <property type="project" value="UniProtKB-KW"/>
</dbReference>
<dbReference type="PROSITE" id="PS50066">
    <property type="entry name" value="MADS_BOX_2"/>
    <property type="match status" value="1"/>
</dbReference>
<reference evidence="7" key="2">
    <citation type="submission" date="2017-06" db="EMBL/GenBank/DDBJ databases">
        <title>WGS assembly of Brachypodium distachyon.</title>
        <authorList>
            <consortium name="The International Brachypodium Initiative"/>
            <person name="Lucas S."/>
            <person name="Harmon-Smith M."/>
            <person name="Lail K."/>
            <person name="Tice H."/>
            <person name="Grimwood J."/>
            <person name="Bruce D."/>
            <person name="Barry K."/>
            <person name="Shu S."/>
            <person name="Lindquist E."/>
            <person name="Wang M."/>
            <person name="Pitluck S."/>
            <person name="Vogel J.P."/>
            <person name="Garvin D.F."/>
            <person name="Mockler T.C."/>
            <person name="Schmutz J."/>
            <person name="Rokhsar D."/>
            <person name="Bevan M.W."/>
        </authorList>
    </citation>
    <scope>NUCLEOTIDE SEQUENCE</scope>
    <source>
        <strain evidence="7">Bd21</strain>
    </source>
</reference>
<name>A0A0Q3GL31_BRADI</name>
<dbReference type="InterPro" id="IPR002100">
    <property type="entry name" value="TF_MADSbox"/>
</dbReference>
<organism evidence="7">
    <name type="scientific">Brachypodium distachyon</name>
    <name type="common">Purple false brome</name>
    <name type="synonym">Trachynia distachya</name>
    <dbReference type="NCBI Taxonomy" id="15368"/>
    <lineage>
        <taxon>Eukaryota</taxon>
        <taxon>Viridiplantae</taxon>
        <taxon>Streptophyta</taxon>
        <taxon>Embryophyta</taxon>
        <taxon>Tracheophyta</taxon>
        <taxon>Spermatophyta</taxon>
        <taxon>Magnoliopsida</taxon>
        <taxon>Liliopsida</taxon>
        <taxon>Poales</taxon>
        <taxon>Poaceae</taxon>
        <taxon>BOP clade</taxon>
        <taxon>Pooideae</taxon>
        <taxon>Stipodae</taxon>
        <taxon>Brachypodieae</taxon>
        <taxon>Brachypodium</taxon>
    </lineage>
</organism>
<evidence type="ECO:0000256" key="5">
    <source>
        <dbReference type="ARBA" id="ARBA00023242"/>
    </source>
</evidence>
<dbReference type="OrthoDB" id="786627at2759"/>
<reference evidence="8" key="3">
    <citation type="submission" date="2018-08" db="UniProtKB">
        <authorList>
            <consortium name="EnsemblPlants"/>
        </authorList>
    </citation>
    <scope>IDENTIFICATION</scope>
    <source>
        <strain evidence="8">cv. Bd21</strain>
    </source>
</reference>
<evidence type="ECO:0000256" key="2">
    <source>
        <dbReference type="ARBA" id="ARBA00023015"/>
    </source>
</evidence>
<gene>
    <name evidence="7" type="ORF">BRADI_2g58415v3</name>
</gene>
<dbReference type="GO" id="GO:0005634">
    <property type="term" value="C:nucleus"/>
    <property type="evidence" value="ECO:0007669"/>
    <property type="project" value="UniProtKB-SubCell"/>
</dbReference>
<evidence type="ECO:0000313" key="7">
    <source>
        <dbReference type="EMBL" id="KQK11149.1"/>
    </source>
</evidence>
<dbReference type="EMBL" id="CM000881">
    <property type="protein sequence ID" value="KQK11149.1"/>
    <property type="molecule type" value="Genomic_DNA"/>
</dbReference>
<evidence type="ECO:0000313" key="8">
    <source>
        <dbReference type="EnsemblPlants" id="KQK11149"/>
    </source>
</evidence>
<dbReference type="GO" id="GO:0046983">
    <property type="term" value="F:protein dimerization activity"/>
    <property type="evidence" value="ECO:0007669"/>
    <property type="project" value="InterPro"/>
</dbReference>
<dbReference type="InParanoid" id="A0A0Q3GL31"/>
<evidence type="ECO:0000256" key="1">
    <source>
        <dbReference type="ARBA" id="ARBA00004123"/>
    </source>
</evidence>
<proteinExistence type="predicted"/>
<feature type="domain" description="MADS-box" evidence="6">
    <location>
        <begin position="1"/>
        <end position="48"/>
    </location>
</feature>
<comment type="subcellular location">
    <subcellularLocation>
        <location evidence="1">Nucleus</location>
    </subcellularLocation>
</comment>
<evidence type="ECO:0000256" key="4">
    <source>
        <dbReference type="ARBA" id="ARBA00023163"/>
    </source>
</evidence>
<dbReference type="Gramene" id="KQK11149">
    <property type="protein sequence ID" value="KQK11149"/>
    <property type="gene ID" value="BRADI_2g58415v3"/>
</dbReference>
<keyword evidence="2" id="KW-0805">Transcription regulation</keyword>
<reference evidence="7 8" key="1">
    <citation type="journal article" date="2010" name="Nature">
        <title>Genome sequencing and analysis of the model grass Brachypodium distachyon.</title>
        <authorList>
            <consortium name="International Brachypodium Initiative"/>
        </authorList>
    </citation>
    <scope>NUCLEOTIDE SEQUENCE [LARGE SCALE GENOMIC DNA]</scope>
    <source>
        <strain evidence="7 8">Bd21</strain>
    </source>
</reference>
<keyword evidence="5" id="KW-0539">Nucleus</keyword>
<dbReference type="InterPro" id="IPR036879">
    <property type="entry name" value="TF_MADSbox_sf"/>
</dbReference>
<keyword evidence="9" id="KW-1185">Reference proteome</keyword>
<sequence length="228" mass="24722">MASPVTDLQKRRQSFAARKVGVIEKAQEMGAKTNAPTAVVVSGGGGQLGPDVGYWPSKEAATAAAKQVRALPDQARTKSTHGHTSHLAALRDARRAHRAAAQEGGGGGISGSRALERMPGAAILKLRSRVGASREATDGKIWALQQPQNDEGVAENFVAGDAWMRQLLEDLKEKPWRADAPYNAEIEYINVCGFVMERDAYDFIRFDLGMPLPDLYPESTDYDADMRL</sequence>
<keyword evidence="3" id="KW-0238">DNA-binding</keyword>
<dbReference type="AlphaFoldDB" id="A0A0Q3GL31"/>